<reference evidence="1 2" key="1">
    <citation type="submission" date="2019-10" db="EMBL/GenBank/DDBJ databases">
        <title>A soil myxobacterium in the family Polyangiaceae.</title>
        <authorList>
            <person name="Li Y."/>
            <person name="Wang J."/>
        </authorList>
    </citation>
    <scope>NUCLEOTIDE SEQUENCE [LARGE SCALE GENOMIC DNA]</scope>
    <source>
        <strain evidence="1 2">DSM 14734</strain>
    </source>
</reference>
<dbReference type="Proteomes" id="UP000440224">
    <property type="component" value="Unassembled WGS sequence"/>
</dbReference>
<accession>A0A6N7Q0M8</accession>
<evidence type="ECO:0000313" key="1">
    <source>
        <dbReference type="EMBL" id="MRG94501.1"/>
    </source>
</evidence>
<dbReference type="EMBL" id="WJIE01000006">
    <property type="protein sequence ID" value="MRG94501.1"/>
    <property type="molecule type" value="Genomic_DNA"/>
</dbReference>
<keyword evidence="2" id="KW-1185">Reference proteome</keyword>
<dbReference type="RefSeq" id="WP_153821352.1">
    <property type="nucleotide sequence ID" value="NZ_WJIE01000006.1"/>
</dbReference>
<sequence>MKIERQIERLAQDYAMALYGDEIDVLLQVAETLIQLQLGHRVEALDIAKRAVRLAEQAEDRRSKELATILKRLAASN</sequence>
<gene>
    <name evidence="1" type="ORF">GF068_21630</name>
</gene>
<proteinExistence type="predicted"/>
<organism evidence="1 2">
    <name type="scientific">Polyangium spumosum</name>
    <dbReference type="NCBI Taxonomy" id="889282"/>
    <lineage>
        <taxon>Bacteria</taxon>
        <taxon>Pseudomonadati</taxon>
        <taxon>Myxococcota</taxon>
        <taxon>Polyangia</taxon>
        <taxon>Polyangiales</taxon>
        <taxon>Polyangiaceae</taxon>
        <taxon>Polyangium</taxon>
    </lineage>
</organism>
<protein>
    <submittedName>
        <fullName evidence="1">Uncharacterized protein</fullName>
    </submittedName>
</protein>
<dbReference type="AlphaFoldDB" id="A0A6N7Q0M8"/>
<comment type="caution">
    <text evidence="1">The sequence shown here is derived from an EMBL/GenBank/DDBJ whole genome shotgun (WGS) entry which is preliminary data.</text>
</comment>
<name>A0A6N7Q0M8_9BACT</name>
<evidence type="ECO:0000313" key="2">
    <source>
        <dbReference type="Proteomes" id="UP000440224"/>
    </source>
</evidence>